<evidence type="ECO:0000256" key="1">
    <source>
        <dbReference type="SAM" id="MobiDB-lite"/>
    </source>
</evidence>
<accession>A0AAD2CV36</accession>
<feature type="compositionally biased region" description="Low complexity" evidence="1">
    <location>
        <begin position="33"/>
        <end position="53"/>
    </location>
</feature>
<comment type="caution">
    <text evidence="2">The sequence shown here is derived from an EMBL/GenBank/DDBJ whole genome shotgun (WGS) entry which is preliminary data.</text>
</comment>
<reference evidence="2" key="1">
    <citation type="submission" date="2023-08" db="EMBL/GenBank/DDBJ databases">
        <authorList>
            <person name="Audoor S."/>
            <person name="Bilcke G."/>
        </authorList>
    </citation>
    <scope>NUCLEOTIDE SEQUENCE</scope>
</reference>
<keyword evidence="3" id="KW-1185">Reference proteome</keyword>
<proteinExistence type="predicted"/>
<evidence type="ECO:0000313" key="2">
    <source>
        <dbReference type="EMBL" id="CAJ1944359.1"/>
    </source>
</evidence>
<protein>
    <submittedName>
        <fullName evidence="2">Uncharacterized protein</fullName>
    </submittedName>
</protein>
<evidence type="ECO:0000313" key="3">
    <source>
        <dbReference type="Proteomes" id="UP001295423"/>
    </source>
</evidence>
<name>A0AAD2CV36_9STRA</name>
<feature type="compositionally biased region" description="Polar residues" evidence="1">
    <location>
        <begin position="19"/>
        <end position="32"/>
    </location>
</feature>
<dbReference type="EMBL" id="CAKOGP040001224">
    <property type="protein sequence ID" value="CAJ1944359.1"/>
    <property type="molecule type" value="Genomic_DNA"/>
</dbReference>
<sequence>MISDITKILQEAPAPELITSDTSSSTRVATKNSSSTSTLLSSTSSAAATISTTKHPQEEFTLREKLGPIFSLLTFDPKKVTNWAHVLH</sequence>
<dbReference type="Proteomes" id="UP001295423">
    <property type="component" value="Unassembled WGS sequence"/>
</dbReference>
<gene>
    <name evidence="2" type="ORF">CYCCA115_LOCUS8848</name>
</gene>
<feature type="region of interest" description="Disordered" evidence="1">
    <location>
        <begin position="16"/>
        <end position="58"/>
    </location>
</feature>
<organism evidence="2 3">
    <name type="scientific">Cylindrotheca closterium</name>
    <dbReference type="NCBI Taxonomy" id="2856"/>
    <lineage>
        <taxon>Eukaryota</taxon>
        <taxon>Sar</taxon>
        <taxon>Stramenopiles</taxon>
        <taxon>Ochrophyta</taxon>
        <taxon>Bacillariophyta</taxon>
        <taxon>Bacillariophyceae</taxon>
        <taxon>Bacillariophycidae</taxon>
        <taxon>Bacillariales</taxon>
        <taxon>Bacillariaceae</taxon>
        <taxon>Cylindrotheca</taxon>
    </lineage>
</organism>
<dbReference type="AlphaFoldDB" id="A0AAD2CV36"/>